<sequence length="244" mass="26620">MPGRRETAMAENNEFIREVNEEYRRDQVAEIWRRYSGVIIALAVLIVAGIGGWRYWQSAERTRAEAASERFETATRLARDGKSTEAEKAFEAIESEGPAGYRLLARFRSATETAKRDPVAGASEYDALARDSGLSEGLRDLARLRAALLRLDAPDPASALTSLQGLAAPTAAFRHTAREMLGLVALKRGEYDAAGRWFDQINADPQTPQPLRQRIEVYSALVAGGPVTVTEAAPAPAAPPPVTR</sequence>
<dbReference type="InterPro" id="IPR018704">
    <property type="entry name" value="SecYEG/CpoB_TPR"/>
</dbReference>
<evidence type="ECO:0000313" key="11">
    <source>
        <dbReference type="Proteomes" id="UP001055125"/>
    </source>
</evidence>
<protein>
    <recommendedName>
        <fullName evidence="9">Ancillary SecYEG translocon subunit/Cell division coordinator CpoB TPR domain-containing protein</fullName>
    </recommendedName>
</protein>
<dbReference type="Proteomes" id="UP001055125">
    <property type="component" value="Unassembled WGS sequence"/>
</dbReference>
<evidence type="ECO:0000256" key="4">
    <source>
        <dbReference type="ARBA" id="ARBA00022692"/>
    </source>
</evidence>
<keyword evidence="4 8" id="KW-0812">Transmembrane</keyword>
<organism evidence="10 11">
    <name type="scientific">Methylobacterium iners</name>
    <dbReference type="NCBI Taxonomy" id="418707"/>
    <lineage>
        <taxon>Bacteria</taxon>
        <taxon>Pseudomonadati</taxon>
        <taxon>Pseudomonadota</taxon>
        <taxon>Alphaproteobacteria</taxon>
        <taxon>Hyphomicrobiales</taxon>
        <taxon>Methylobacteriaceae</taxon>
        <taxon>Methylobacterium</taxon>
    </lineage>
</organism>
<gene>
    <name evidence="10" type="ORF">OCOJLMKI_1400</name>
</gene>
<evidence type="ECO:0000256" key="8">
    <source>
        <dbReference type="SAM" id="Phobius"/>
    </source>
</evidence>
<evidence type="ECO:0000256" key="7">
    <source>
        <dbReference type="ARBA" id="ARBA00023186"/>
    </source>
</evidence>
<dbReference type="PANTHER" id="PTHR38035:SF1">
    <property type="entry name" value="ANCILLARY SECYEG TRANSLOCON SUBUNIT"/>
    <property type="match status" value="1"/>
</dbReference>
<dbReference type="Pfam" id="PF09976">
    <property type="entry name" value="TPR_21"/>
    <property type="match status" value="1"/>
</dbReference>
<evidence type="ECO:0000256" key="2">
    <source>
        <dbReference type="ARBA" id="ARBA00004236"/>
    </source>
</evidence>
<keyword evidence="7" id="KW-0143">Chaperone</keyword>
<keyword evidence="11" id="KW-1185">Reference proteome</keyword>
<evidence type="ECO:0000256" key="1">
    <source>
        <dbReference type="ARBA" id="ARBA00004167"/>
    </source>
</evidence>
<dbReference type="PANTHER" id="PTHR38035">
    <property type="entry name" value="UPF0070 PROTEIN YFGM"/>
    <property type="match status" value="1"/>
</dbReference>
<evidence type="ECO:0000256" key="5">
    <source>
        <dbReference type="ARBA" id="ARBA00022989"/>
    </source>
</evidence>
<keyword evidence="3" id="KW-1003">Cell membrane</keyword>
<accession>A0ABQ4RVM1</accession>
<comment type="caution">
    <text evidence="10">The sequence shown here is derived from an EMBL/GenBank/DDBJ whole genome shotgun (WGS) entry which is preliminary data.</text>
</comment>
<evidence type="ECO:0000256" key="6">
    <source>
        <dbReference type="ARBA" id="ARBA00023136"/>
    </source>
</evidence>
<dbReference type="InterPro" id="IPR026039">
    <property type="entry name" value="YfgM"/>
</dbReference>
<feature type="domain" description="Ancillary SecYEG translocon subunit/Cell division coordinator CpoB TPR" evidence="9">
    <location>
        <begin position="32"/>
        <end position="196"/>
    </location>
</feature>
<evidence type="ECO:0000259" key="9">
    <source>
        <dbReference type="Pfam" id="PF09976"/>
    </source>
</evidence>
<comment type="subcellular location">
    <subcellularLocation>
        <location evidence="2">Cell membrane</location>
    </subcellularLocation>
    <subcellularLocation>
        <location evidence="1">Membrane</location>
        <topology evidence="1">Single-pass membrane protein</topology>
    </subcellularLocation>
</comment>
<feature type="transmembrane region" description="Helical" evidence="8">
    <location>
        <begin position="35"/>
        <end position="56"/>
    </location>
</feature>
<name>A0ABQ4RVM1_9HYPH</name>
<reference evidence="10" key="1">
    <citation type="journal article" date="2021" name="Front. Microbiol.">
        <title>Comprehensive Comparative Genomics and Phenotyping of Methylobacterium Species.</title>
        <authorList>
            <person name="Alessa O."/>
            <person name="Ogura Y."/>
            <person name="Fujitani Y."/>
            <person name="Takami H."/>
            <person name="Hayashi T."/>
            <person name="Sahin N."/>
            <person name="Tani A."/>
        </authorList>
    </citation>
    <scope>NUCLEOTIDE SEQUENCE</scope>
    <source>
        <strain evidence="10">DSM 19015</strain>
    </source>
</reference>
<proteinExistence type="predicted"/>
<evidence type="ECO:0000313" key="10">
    <source>
        <dbReference type="EMBL" id="GJD94198.1"/>
    </source>
</evidence>
<evidence type="ECO:0000256" key="3">
    <source>
        <dbReference type="ARBA" id="ARBA00022475"/>
    </source>
</evidence>
<reference evidence="10" key="2">
    <citation type="submission" date="2021-08" db="EMBL/GenBank/DDBJ databases">
        <authorList>
            <person name="Tani A."/>
            <person name="Ola A."/>
            <person name="Ogura Y."/>
            <person name="Katsura K."/>
            <person name="Hayashi T."/>
        </authorList>
    </citation>
    <scope>NUCLEOTIDE SEQUENCE</scope>
    <source>
        <strain evidence="10">DSM 19015</strain>
    </source>
</reference>
<keyword evidence="6 8" id="KW-0472">Membrane</keyword>
<keyword evidence="5 8" id="KW-1133">Transmembrane helix</keyword>
<dbReference type="EMBL" id="BPQP01000020">
    <property type="protein sequence ID" value="GJD94198.1"/>
    <property type="molecule type" value="Genomic_DNA"/>
</dbReference>